<dbReference type="EC" id="2.1.1.297" evidence="5"/>
<dbReference type="GO" id="GO:0102559">
    <property type="term" value="F:peptide chain release factor N(5)-glutamine methyltransferase activity"/>
    <property type="evidence" value="ECO:0007669"/>
    <property type="project" value="UniProtKB-EC"/>
</dbReference>
<comment type="catalytic activity">
    <reaction evidence="4 5">
        <text>L-glutaminyl-[peptide chain release factor] + S-adenosyl-L-methionine = N(5)-methyl-L-glutaminyl-[peptide chain release factor] + S-adenosyl-L-homocysteine + H(+)</text>
        <dbReference type="Rhea" id="RHEA:42896"/>
        <dbReference type="Rhea" id="RHEA-COMP:10271"/>
        <dbReference type="Rhea" id="RHEA-COMP:10272"/>
        <dbReference type="ChEBI" id="CHEBI:15378"/>
        <dbReference type="ChEBI" id="CHEBI:30011"/>
        <dbReference type="ChEBI" id="CHEBI:57856"/>
        <dbReference type="ChEBI" id="CHEBI:59789"/>
        <dbReference type="ChEBI" id="CHEBI:61891"/>
        <dbReference type="EC" id="2.1.1.297"/>
    </reaction>
</comment>
<gene>
    <name evidence="5" type="primary">prmC</name>
    <name evidence="8" type="ORF">SAMN04489760_101161</name>
</gene>
<dbReference type="PANTHER" id="PTHR18895:SF74">
    <property type="entry name" value="MTRF1L RELEASE FACTOR GLUTAMINE METHYLTRANSFERASE"/>
    <property type="match status" value="1"/>
</dbReference>
<dbReference type="InterPro" id="IPR004556">
    <property type="entry name" value="HemK-like"/>
</dbReference>
<feature type="binding site" evidence="5">
    <location>
        <begin position="122"/>
        <end position="126"/>
    </location>
    <ligand>
        <name>S-adenosyl-L-methionine</name>
        <dbReference type="ChEBI" id="CHEBI:59789"/>
    </ligand>
</feature>
<dbReference type="NCBIfam" id="TIGR03534">
    <property type="entry name" value="RF_mod_PrmC"/>
    <property type="match status" value="1"/>
</dbReference>
<dbReference type="InterPro" id="IPR002052">
    <property type="entry name" value="DNA_methylase_N6_adenine_CS"/>
</dbReference>
<dbReference type="FunFam" id="3.40.50.150:FF:000053">
    <property type="entry name" value="Release factor glutamine methyltransferase"/>
    <property type="match status" value="1"/>
</dbReference>
<evidence type="ECO:0000256" key="4">
    <source>
        <dbReference type="ARBA" id="ARBA00048391"/>
    </source>
</evidence>
<dbReference type="InterPro" id="IPR019874">
    <property type="entry name" value="RF_methyltr_PrmC"/>
</dbReference>
<protein>
    <recommendedName>
        <fullName evidence="5">Release factor glutamine methyltransferase</fullName>
        <shortName evidence="5">RF MTase</shortName>
        <ecNumber evidence="5">2.1.1.297</ecNumber>
    </recommendedName>
    <alternativeName>
        <fullName evidence="5">N5-glutamine methyltransferase PrmC</fullName>
    </alternativeName>
    <alternativeName>
        <fullName evidence="5">Protein-(glutamine-N5) MTase PrmC</fullName>
    </alternativeName>
    <alternativeName>
        <fullName evidence="5">Protein-glutamine N-methyltransferase PrmC</fullName>
    </alternativeName>
</protein>
<evidence type="ECO:0000256" key="2">
    <source>
        <dbReference type="ARBA" id="ARBA00022679"/>
    </source>
</evidence>
<dbReference type="PANTHER" id="PTHR18895">
    <property type="entry name" value="HEMK METHYLTRANSFERASE"/>
    <property type="match status" value="1"/>
</dbReference>
<sequence>MTIGQQIESAAEVFLSSGLTTPRLDAEVLLASYLKKDRIWLFVHSDRDLSVPEAEGFRRWVARRQEGEPVAYLVGHKEFWSLDFAVDPRVLIPRPDTEVLVEEVLKTLALQGIFSPDILDLGTGSGAIAIALASELPEARITATDLSREALAVAAGNAKRNLPAGRIEFLQGNLFDPVKGLFDAIVSNPPYIAAGEYSQLSREVRNFEPREALLAGEDGLDFYAIIIPQAASFLKPEGWLLLEIGHDQKKLVEGLFSQSGLYRDVTFRKDYAGRWRVAKARRKEEACG</sequence>
<dbReference type="Gene3D" id="1.10.8.10">
    <property type="entry name" value="DNA helicase RuvA subunit, C-terminal domain"/>
    <property type="match status" value="1"/>
</dbReference>
<comment type="similarity">
    <text evidence="5">Belongs to the protein N5-glutamine methyltransferase family. PrmC subfamily.</text>
</comment>
<feature type="domain" description="Methyltransferase small" evidence="6">
    <location>
        <begin position="104"/>
        <end position="196"/>
    </location>
</feature>
<dbReference type="Pfam" id="PF17827">
    <property type="entry name" value="PrmC_N"/>
    <property type="match status" value="1"/>
</dbReference>
<dbReference type="Pfam" id="PF05175">
    <property type="entry name" value="MTS"/>
    <property type="match status" value="1"/>
</dbReference>
<name>A0A1H7UG49_9BACT</name>
<dbReference type="SUPFAM" id="SSF53335">
    <property type="entry name" value="S-adenosyl-L-methionine-dependent methyltransferases"/>
    <property type="match status" value="1"/>
</dbReference>
<dbReference type="AlphaFoldDB" id="A0A1H7UG49"/>
<dbReference type="HAMAP" id="MF_02126">
    <property type="entry name" value="RF_methyltr_PrmC"/>
    <property type="match status" value="1"/>
</dbReference>
<keyword evidence="1 5" id="KW-0489">Methyltransferase</keyword>
<dbReference type="PROSITE" id="PS00092">
    <property type="entry name" value="N6_MTASE"/>
    <property type="match status" value="1"/>
</dbReference>
<dbReference type="InterPro" id="IPR040758">
    <property type="entry name" value="PrmC_N"/>
</dbReference>
<keyword evidence="3 5" id="KW-0949">S-adenosyl-L-methionine</keyword>
<keyword evidence="9" id="KW-1185">Reference proteome</keyword>
<dbReference type="InterPro" id="IPR029063">
    <property type="entry name" value="SAM-dependent_MTases_sf"/>
</dbReference>
<evidence type="ECO:0000313" key="8">
    <source>
        <dbReference type="EMBL" id="SEL95789.1"/>
    </source>
</evidence>
<dbReference type="NCBIfam" id="TIGR00536">
    <property type="entry name" value="hemK_fam"/>
    <property type="match status" value="1"/>
</dbReference>
<organism evidence="8 9">
    <name type="scientific">Syntrophus gentianae</name>
    <dbReference type="NCBI Taxonomy" id="43775"/>
    <lineage>
        <taxon>Bacteria</taxon>
        <taxon>Pseudomonadati</taxon>
        <taxon>Thermodesulfobacteriota</taxon>
        <taxon>Syntrophia</taxon>
        <taxon>Syntrophales</taxon>
        <taxon>Syntrophaceae</taxon>
        <taxon>Syntrophus</taxon>
    </lineage>
</organism>
<dbReference type="InterPro" id="IPR007848">
    <property type="entry name" value="Small_mtfrase_dom"/>
</dbReference>
<evidence type="ECO:0000259" key="6">
    <source>
        <dbReference type="Pfam" id="PF05175"/>
    </source>
</evidence>
<dbReference type="STRING" id="43775.SAMN04489760_101161"/>
<dbReference type="GO" id="GO:0032259">
    <property type="term" value="P:methylation"/>
    <property type="evidence" value="ECO:0007669"/>
    <property type="project" value="UniProtKB-KW"/>
</dbReference>
<evidence type="ECO:0000256" key="1">
    <source>
        <dbReference type="ARBA" id="ARBA00022603"/>
    </source>
</evidence>
<feature type="binding site" evidence="5">
    <location>
        <begin position="188"/>
        <end position="191"/>
    </location>
    <ligand>
        <name>substrate</name>
    </ligand>
</feature>
<dbReference type="CDD" id="cd02440">
    <property type="entry name" value="AdoMet_MTases"/>
    <property type="match status" value="1"/>
</dbReference>
<evidence type="ECO:0000256" key="5">
    <source>
        <dbReference type="HAMAP-Rule" id="MF_02126"/>
    </source>
</evidence>
<dbReference type="EMBL" id="FOBS01000001">
    <property type="protein sequence ID" value="SEL95789.1"/>
    <property type="molecule type" value="Genomic_DNA"/>
</dbReference>
<evidence type="ECO:0000313" key="9">
    <source>
        <dbReference type="Proteomes" id="UP000198744"/>
    </source>
</evidence>
<evidence type="ECO:0000256" key="3">
    <source>
        <dbReference type="ARBA" id="ARBA00022691"/>
    </source>
</evidence>
<dbReference type="RefSeq" id="WP_093881874.1">
    <property type="nucleotide sequence ID" value="NZ_FOBS01000001.1"/>
</dbReference>
<dbReference type="GO" id="GO:0003676">
    <property type="term" value="F:nucleic acid binding"/>
    <property type="evidence" value="ECO:0007669"/>
    <property type="project" value="InterPro"/>
</dbReference>
<proteinExistence type="inferred from homology"/>
<feature type="binding site" evidence="5">
    <location>
        <position position="145"/>
    </location>
    <ligand>
        <name>S-adenosyl-L-methionine</name>
        <dbReference type="ChEBI" id="CHEBI:59789"/>
    </ligand>
</feature>
<dbReference type="Gene3D" id="3.40.50.150">
    <property type="entry name" value="Vaccinia Virus protein VP39"/>
    <property type="match status" value="1"/>
</dbReference>
<keyword evidence="2 5" id="KW-0808">Transferase</keyword>
<evidence type="ECO:0000259" key="7">
    <source>
        <dbReference type="Pfam" id="PF17827"/>
    </source>
</evidence>
<feature type="binding site" evidence="5">
    <location>
        <position position="188"/>
    </location>
    <ligand>
        <name>S-adenosyl-L-methionine</name>
        <dbReference type="ChEBI" id="CHEBI:59789"/>
    </ligand>
</feature>
<feature type="domain" description="Release factor glutamine methyltransferase N-terminal" evidence="7">
    <location>
        <begin position="8"/>
        <end position="75"/>
    </location>
</feature>
<dbReference type="OrthoDB" id="9800643at2"/>
<dbReference type="Proteomes" id="UP000198744">
    <property type="component" value="Unassembled WGS sequence"/>
</dbReference>
<comment type="function">
    <text evidence="5">Methylates the class 1 translation termination release factors RF1/PrfA and RF2/PrfB on the glutamine residue of the universally conserved GGQ motif.</text>
</comment>
<comment type="caution">
    <text evidence="5">Lacks conserved residue(s) required for the propagation of feature annotation.</text>
</comment>
<dbReference type="InterPro" id="IPR050320">
    <property type="entry name" value="N5-glutamine_MTase"/>
</dbReference>
<accession>A0A1H7UG49</accession>
<reference evidence="8 9" key="1">
    <citation type="submission" date="2016-10" db="EMBL/GenBank/DDBJ databases">
        <authorList>
            <person name="de Groot N.N."/>
        </authorList>
    </citation>
    <scope>NUCLEOTIDE SEQUENCE [LARGE SCALE GENOMIC DNA]</scope>
    <source>
        <strain evidence="8 9">DSM 8423</strain>
    </source>
</reference>